<sequence>MSLLGLSASAVAGARAGNKRSADAAADEHQAAHASAVKLNLQQLAASVAACKATADQTSKEQHITDAVAAVQVGCTRGCVPPRSSSPVCYSSSSSSSRRQQMQKYQGCSRDRTAPYLF</sequence>
<evidence type="ECO:0000313" key="2">
    <source>
        <dbReference type="EMBL" id="WIA19804.1"/>
    </source>
</evidence>
<organism evidence="2 3">
    <name type="scientific">Tetradesmus obliquus</name>
    <name type="common">Green alga</name>
    <name type="synonym">Acutodesmus obliquus</name>
    <dbReference type="NCBI Taxonomy" id="3088"/>
    <lineage>
        <taxon>Eukaryota</taxon>
        <taxon>Viridiplantae</taxon>
        <taxon>Chlorophyta</taxon>
        <taxon>core chlorophytes</taxon>
        <taxon>Chlorophyceae</taxon>
        <taxon>CS clade</taxon>
        <taxon>Sphaeropleales</taxon>
        <taxon>Scenedesmaceae</taxon>
        <taxon>Tetradesmus</taxon>
    </lineage>
</organism>
<keyword evidence="3" id="KW-1185">Reference proteome</keyword>
<proteinExistence type="predicted"/>
<evidence type="ECO:0000313" key="3">
    <source>
        <dbReference type="Proteomes" id="UP001244341"/>
    </source>
</evidence>
<evidence type="ECO:0008006" key="4">
    <source>
        <dbReference type="Google" id="ProtNLM"/>
    </source>
</evidence>
<name>A0ABY8UFH6_TETOB</name>
<dbReference type="Proteomes" id="UP001244341">
    <property type="component" value="Chromosome 11b"/>
</dbReference>
<evidence type="ECO:0000256" key="1">
    <source>
        <dbReference type="SAM" id="MobiDB-lite"/>
    </source>
</evidence>
<feature type="compositionally biased region" description="Low complexity" evidence="1">
    <location>
        <begin position="79"/>
        <end position="99"/>
    </location>
</feature>
<protein>
    <recommendedName>
        <fullName evidence="4">VAN3-binding protein-like auxin canalisation domain-containing protein</fullName>
    </recommendedName>
</protein>
<feature type="region of interest" description="Disordered" evidence="1">
    <location>
        <begin position="78"/>
        <end position="118"/>
    </location>
</feature>
<feature type="compositionally biased region" description="Basic and acidic residues" evidence="1">
    <location>
        <begin position="109"/>
        <end position="118"/>
    </location>
</feature>
<gene>
    <name evidence="2" type="ORF">OEZ85_005715</name>
</gene>
<dbReference type="EMBL" id="CP126218">
    <property type="protein sequence ID" value="WIA19804.1"/>
    <property type="molecule type" value="Genomic_DNA"/>
</dbReference>
<reference evidence="2 3" key="1">
    <citation type="submission" date="2023-05" db="EMBL/GenBank/DDBJ databases">
        <title>A 100% complete, gapless, phased diploid assembly of the Scenedesmus obliquus UTEX 3031 genome.</title>
        <authorList>
            <person name="Biondi T.C."/>
            <person name="Hanschen E.R."/>
            <person name="Kwon T."/>
            <person name="Eng W."/>
            <person name="Kruse C.P.S."/>
            <person name="Koehler S.I."/>
            <person name="Kunde Y."/>
            <person name="Gleasner C.D."/>
            <person name="You Mak K.T."/>
            <person name="Polle J."/>
            <person name="Hovde B.T."/>
            <person name="Starkenburg S.R."/>
        </authorList>
    </citation>
    <scope>NUCLEOTIDE SEQUENCE [LARGE SCALE GENOMIC DNA]</scope>
    <source>
        <strain evidence="2 3">DOE0152z</strain>
    </source>
</reference>
<accession>A0ABY8UFH6</accession>